<dbReference type="NCBIfam" id="NF002528">
    <property type="entry name" value="PRK01966.1-4"/>
    <property type="match status" value="1"/>
</dbReference>
<dbReference type="InterPro" id="IPR011127">
    <property type="entry name" value="Dala_Dala_lig_N"/>
</dbReference>
<dbReference type="GO" id="GO:0008360">
    <property type="term" value="P:regulation of cell shape"/>
    <property type="evidence" value="ECO:0007669"/>
    <property type="project" value="UniProtKB-KW"/>
</dbReference>
<dbReference type="PROSITE" id="PS00844">
    <property type="entry name" value="DALA_DALA_LIGASE_2"/>
    <property type="match status" value="1"/>
</dbReference>
<dbReference type="UniPathway" id="UPA00219"/>
<keyword evidence="8 17" id="KW-0460">Magnesium</keyword>
<comment type="pathway">
    <text evidence="14">Cell wall biogenesis; peptidoglycan biosynthesis.</text>
</comment>
<keyword evidence="4 14" id="KW-0436">Ligase</keyword>
<evidence type="ECO:0000256" key="6">
    <source>
        <dbReference type="ARBA" id="ARBA00022741"/>
    </source>
</evidence>
<dbReference type="GO" id="GO:0046872">
    <property type="term" value="F:metal ion binding"/>
    <property type="evidence" value="ECO:0007669"/>
    <property type="project" value="UniProtKB-KW"/>
</dbReference>
<evidence type="ECO:0000313" key="20">
    <source>
        <dbReference type="EMBL" id="KRR20835.1"/>
    </source>
</evidence>
<feature type="active site" evidence="15">
    <location>
        <position position="334"/>
    </location>
</feature>
<dbReference type="SUPFAM" id="SSF52440">
    <property type="entry name" value="PreATP-grasp domain"/>
    <property type="match status" value="1"/>
</dbReference>
<evidence type="ECO:0000256" key="18">
    <source>
        <dbReference type="PROSITE-ProRule" id="PRU00409"/>
    </source>
</evidence>
<dbReference type="EMBL" id="LLYB01000085">
    <property type="protein sequence ID" value="KRR20835.1"/>
    <property type="molecule type" value="Genomic_DNA"/>
</dbReference>
<dbReference type="HAMAP" id="MF_00047">
    <property type="entry name" value="Dala_Dala_lig"/>
    <property type="match status" value="1"/>
</dbReference>
<evidence type="ECO:0000256" key="3">
    <source>
        <dbReference type="ARBA" id="ARBA00010871"/>
    </source>
</evidence>
<dbReference type="GO" id="GO:0008716">
    <property type="term" value="F:D-alanine-D-alanine ligase activity"/>
    <property type="evidence" value="ECO:0007669"/>
    <property type="project" value="UniProtKB-UniRule"/>
</dbReference>
<keyword evidence="10 14" id="KW-0573">Peptidoglycan synthesis</keyword>
<evidence type="ECO:0000256" key="4">
    <source>
        <dbReference type="ARBA" id="ARBA00022598"/>
    </source>
</evidence>
<proteinExistence type="inferred from homology"/>
<feature type="binding site" evidence="16">
    <location>
        <begin position="225"/>
        <end position="233"/>
    </location>
    <ligand>
        <name>ATP</name>
        <dbReference type="ChEBI" id="CHEBI:30616"/>
    </ligand>
</feature>
<dbReference type="InterPro" id="IPR013815">
    <property type="entry name" value="ATP_grasp_subdomain_1"/>
</dbReference>
<dbReference type="PANTHER" id="PTHR23132">
    <property type="entry name" value="D-ALANINE--D-ALANINE LIGASE"/>
    <property type="match status" value="1"/>
</dbReference>
<dbReference type="Pfam" id="PF01820">
    <property type="entry name" value="Dala_Dala_lig_N"/>
    <property type="match status" value="1"/>
</dbReference>
<dbReference type="Pfam" id="PF07478">
    <property type="entry name" value="Dala_Dala_lig_C"/>
    <property type="match status" value="1"/>
</dbReference>
<evidence type="ECO:0000256" key="1">
    <source>
        <dbReference type="ARBA" id="ARBA00001936"/>
    </source>
</evidence>
<dbReference type="EC" id="6.3.2.4" evidence="14"/>
<dbReference type="InterPro" id="IPR011761">
    <property type="entry name" value="ATP-grasp"/>
</dbReference>
<organism evidence="20 21">
    <name type="scientific">Bradyrhizobium lablabi</name>
    <dbReference type="NCBI Taxonomy" id="722472"/>
    <lineage>
        <taxon>Bacteria</taxon>
        <taxon>Pseudomonadati</taxon>
        <taxon>Pseudomonadota</taxon>
        <taxon>Alphaproteobacteria</taxon>
        <taxon>Hyphomicrobiales</taxon>
        <taxon>Nitrobacteraceae</taxon>
        <taxon>Bradyrhizobium</taxon>
    </lineage>
</organism>
<keyword evidence="7 18" id="KW-0067">ATP-binding</keyword>
<comment type="function">
    <text evidence="2 14">Cell wall formation.</text>
</comment>
<sequence>MTMSERLPKITVGLLFGGRSAEHEVSRASAANVLRALDPTKYNVVLIGLAKDGRWLLCDAGNQAGTVATALTIPEDGAPLALVPGGKGRSLRFAEGEQKGAVHVDVMFPVLHGPNGEDGTIQGALELADVAYVGSSVLGSAAAMDKDVAKRLARDAGLPVVPFATLTSQAPLDYATVVRAVGSTDVFVKPANLGSSVGISRARSAEEFAQSCALAFRFDSKILAERCIDRAREIECSVLEDEKGCVRASSLGEIVPADSHGFYSYKAKYTDAAGARLIIPADIPPERTERLQALAIKTFQVLGCGGLARVDFFLKGEEVVVNEVNTLPGFTSISMYPKLWEASGVSQSELMDILIAHALARHARQQHSTEGDA</sequence>
<keyword evidence="11 17" id="KW-0464">Manganese</keyword>
<evidence type="ECO:0000256" key="2">
    <source>
        <dbReference type="ARBA" id="ARBA00003921"/>
    </source>
</evidence>
<evidence type="ECO:0000256" key="14">
    <source>
        <dbReference type="HAMAP-Rule" id="MF_00047"/>
    </source>
</evidence>
<dbReference type="PROSITE" id="PS50975">
    <property type="entry name" value="ATP_GRASP"/>
    <property type="match status" value="1"/>
</dbReference>
<comment type="cofactor">
    <cofactor evidence="1">
        <name>Mn(2+)</name>
        <dbReference type="ChEBI" id="CHEBI:29035"/>
    </cofactor>
</comment>
<feature type="binding site" evidence="17">
    <location>
        <position position="325"/>
    </location>
    <ligand>
        <name>Mg(2+)</name>
        <dbReference type="ChEBI" id="CHEBI:18420"/>
        <label>2</label>
    </ligand>
</feature>
<keyword evidence="5 17" id="KW-0479">Metal-binding</keyword>
<feature type="binding site" evidence="16">
    <location>
        <begin position="187"/>
        <end position="189"/>
    </location>
    <ligand>
        <name>ATP</name>
        <dbReference type="ChEBI" id="CHEBI:30616"/>
    </ligand>
</feature>
<dbReference type="InterPro" id="IPR011095">
    <property type="entry name" value="Dala_Dala_lig_C"/>
</dbReference>
<evidence type="ECO:0000259" key="19">
    <source>
        <dbReference type="PROSITE" id="PS50975"/>
    </source>
</evidence>
<dbReference type="GO" id="GO:0071555">
    <property type="term" value="P:cell wall organization"/>
    <property type="evidence" value="ECO:0007669"/>
    <property type="project" value="UniProtKB-KW"/>
</dbReference>
<comment type="catalytic activity">
    <reaction evidence="13 14">
        <text>2 D-alanine + ATP = D-alanyl-D-alanine + ADP + phosphate + H(+)</text>
        <dbReference type="Rhea" id="RHEA:11224"/>
        <dbReference type="ChEBI" id="CHEBI:15378"/>
        <dbReference type="ChEBI" id="CHEBI:30616"/>
        <dbReference type="ChEBI" id="CHEBI:43474"/>
        <dbReference type="ChEBI" id="CHEBI:57416"/>
        <dbReference type="ChEBI" id="CHEBI:57822"/>
        <dbReference type="ChEBI" id="CHEBI:456216"/>
        <dbReference type="EC" id="6.3.2.4"/>
    </reaction>
</comment>
<comment type="similarity">
    <text evidence="3 14">Belongs to the D-alanine--D-alanine ligase family.</text>
</comment>
<dbReference type="GO" id="GO:0005524">
    <property type="term" value="F:ATP binding"/>
    <property type="evidence" value="ECO:0007669"/>
    <property type="project" value="UniProtKB-UniRule"/>
</dbReference>
<evidence type="ECO:0000256" key="17">
    <source>
        <dbReference type="PIRSR" id="PIRSR039102-3"/>
    </source>
</evidence>
<dbReference type="InterPro" id="IPR000291">
    <property type="entry name" value="D-Ala_lig_Van_CS"/>
</dbReference>
<evidence type="ECO:0000256" key="7">
    <source>
        <dbReference type="ARBA" id="ARBA00022840"/>
    </source>
</evidence>
<keyword evidence="14" id="KW-0963">Cytoplasm</keyword>
<dbReference type="PIRSF" id="PIRSF039102">
    <property type="entry name" value="Ddl/VanB"/>
    <property type="match status" value="1"/>
</dbReference>
<dbReference type="NCBIfam" id="TIGR01205">
    <property type="entry name" value="D_ala_D_alaTIGR"/>
    <property type="match status" value="1"/>
</dbReference>
<evidence type="ECO:0000256" key="13">
    <source>
        <dbReference type="ARBA" id="ARBA00047614"/>
    </source>
</evidence>
<gene>
    <name evidence="14" type="primary">ddl</name>
    <name evidence="20" type="ORF">CQ14_26425</name>
</gene>
<comment type="subcellular location">
    <subcellularLocation>
        <location evidence="14">Cytoplasm</location>
    </subcellularLocation>
</comment>
<keyword evidence="9 14" id="KW-0133">Cell shape</keyword>
<dbReference type="Gene3D" id="3.40.50.20">
    <property type="match status" value="1"/>
</dbReference>
<feature type="active site" evidence="15">
    <location>
        <position position="195"/>
    </location>
</feature>
<feature type="binding site" evidence="16">
    <location>
        <begin position="195"/>
        <end position="196"/>
    </location>
    <ligand>
        <name>ATP</name>
        <dbReference type="ChEBI" id="CHEBI:30616"/>
    </ligand>
</feature>
<dbReference type="PANTHER" id="PTHR23132:SF25">
    <property type="entry name" value="D-ALANINE--D-ALANINE LIGASE A"/>
    <property type="match status" value="1"/>
</dbReference>
<feature type="binding site" evidence="17">
    <location>
        <position position="323"/>
    </location>
    <ligand>
        <name>Mg(2+)</name>
        <dbReference type="ChEBI" id="CHEBI:18420"/>
        <label>1</label>
    </ligand>
</feature>
<dbReference type="GO" id="GO:0005829">
    <property type="term" value="C:cytosol"/>
    <property type="evidence" value="ECO:0007669"/>
    <property type="project" value="TreeGrafter"/>
</dbReference>
<evidence type="ECO:0000256" key="10">
    <source>
        <dbReference type="ARBA" id="ARBA00022984"/>
    </source>
</evidence>
<dbReference type="Gene3D" id="3.30.470.20">
    <property type="entry name" value="ATP-grasp fold, B domain"/>
    <property type="match status" value="1"/>
</dbReference>
<dbReference type="SUPFAM" id="SSF56059">
    <property type="entry name" value="Glutathione synthetase ATP-binding domain-like"/>
    <property type="match status" value="1"/>
</dbReference>
<protein>
    <recommendedName>
        <fullName evidence="14">D-alanine--D-alanine ligase</fullName>
        <ecNumber evidence="14">6.3.2.4</ecNumber>
    </recommendedName>
    <alternativeName>
        <fullName evidence="14">D-Ala-D-Ala ligase</fullName>
    </alternativeName>
    <alternativeName>
        <fullName evidence="14">D-alanylalanine synthetase</fullName>
    </alternativeName>
</protein>
<evidence type="ECO:0000256" key="15">
    <source>
        <dbReference type="PIRSR" id="PIRSR039102-1"/>
    </source>
</evidence>
<evidence type="ECO:0000313" key="21">
    <source>
        <dbReference type="Proteomes" id="UP000051660"/>
    </source>
</evidence>
<dbReference type="InterPro" id="IPR016185">
    <property type="entry name" value="PreATP-grasp_dom_sf"/>
</dbReference>
<dbReference type="Proteomes" id="UP000051660">
    <property type="component" value="Unassembled WGS sequence"/>
</dbReference>
<feature type="binding site" evidence="17">
    <location>
        <position position="323"/>
    </location>
    <ligand>
        <name>Mg(2+)</name>
        <dbReference type="ChEBI" id="CHEBI:18420"/>
        <label>2</label>
    </ligand>
</feature>
<dbReference type="PROSITE" id="PS00843">
    <property type="entry name" value="DALA_DALA_LIGASE_1"/>
    <property type="match status" value="1"/>
</dbReference>
<feature type="binding site" evidence="16">
    <location>
        <position position="146"/>
    </location>
    <ligand>
        <name>ATP</name>
        <dbReference type="ChEBI" id="CHEBI:30616"/>
    </ligand>
</feature>
<reference evidence="20 21" key="1">
    <citation type="submission" date="2014-03" db="EMBL/GenBank/DDBJ databases">
        <title>Bradyrhizobium valentinum sp. nov., isolated from effective nodules of Lupinus mariae-josephae, a lupine endemic of basic-lime soils in Eastern Spain.</title>
        <authorList>
            <person name="Duran D."/>
            <person name="Rey L."/>
            <person name="Navarro A."/>
            <person name="Busquets A."/>
            <person name="Imperial J."/>
            <person name="Ruiz-Argueso T."/>
        </authorList>
    </citation>
    <scope>NUCLEOTIDE SEQUENCE [LARGE SCALE GENOMIC DNA]</scope>
    <source>
        <strain evidence="20 21">CCBAU 23086</strain>
    </source>
</reference>
<dbReference type="AlphaFoldDB" id="A0A0R3MT63"/>
<evidence type="ECO:0000256" key="8">
    <source>
        <dbReference type="ARBA" id="ARBA00022842"/>
    </source>
</evidence>
<feature type="binding site" evidence="16">
    <location>
        <begin position="322"/>
        <end position="323"/>
    </location>
    <ligand>
        <name>ATP</name>
        <dbReference type="ChEBI" id="CHEBI:30616"/>
    </ligand>
</feature>
<comment type="caution">
    <text evidence="20">The sequence shown here is derived from an EMBL/GenBank/DDBJ whole genome shotgun (WGS) entry which is preliminary data.</text>
</comment>
<feature type="binding site" evidence="17">
    <location>
        <position position="311"/>
    </location>
    <ligand>
        <name>Mg(2+)</name>
        <dbReference type="ChEBI" id="CHEBI:18420"/>
        <label>1</label>
    </ligand>
</feature>
<dbReference type="InterPro" id="IPR005905">
    <property type="entry name" value="D_ala_D_ala"/>
</dbReference>
<name>A0A0R3MT63_9BRAD</name>
<evidence type="ECO:0000256" key="12">
    <source>
        <dbReference type="ARBA" id="ARBA00023316"/>
    </source>
</evidence>
<keyword evidence="12 14" id="KW-0961">Cell wall biogenesis/degradation</keyword>
<dbReference type="Gene3D" id="3.30.1490.20">
    <property type="entry name" value="ATP-grasp fold, A domain"/>
    <property type="match status" value="1"/>
</dbReference>
<accession>A0A0R3MT63</accession>
<dbReference type="FunFam" id="3.30.470.20:FF:000008">
    <property type="entry name" value="D-alanine--D-alanine ligase"/>
    <property type="match status" value="1"/>
</dbReference>
<evidence type="ECO:0000256" key="9">
    <source>
        <dbReference type="ARBA" id="ARBA00022960"/>
    </source>
</evidence>
<dbReference type="GO" id="GO:0009252">
    <property type="term" value="P:peptidoglycan biosynthetic process"/>
    <property type="evidence" value="ECO:0007669"/>
    <property type="project" value="UniProtKB-UniRule"/>
</dbReference>
<evidence type="ECO:0000256" key="11">
    <source>
        <dbReference type="ARBA" id="ARBA00023211"/>
    </source>
</evidence>
<keyword evidence="6 16" id="KW-0547">Nucleotide-binding</keyword>
<evidence type="ECO:0000256" key="16">
    <source>
        <dbReference type="PIRSR" id="PIRSR039102-2"/>
    </source>
</evidence>
<feature type="active site" evidence="15">
    <location>
        <position position="22"/>
    </location>
</feature>
<evidence type="ECO:0000256" key="5">
    <source>
        <dbReference type="ARBA" id="ARBA00022723"/>
    </source>
</evidence>
<comment type="cofactor">
    <cofactor evidence="17">
        <name>Mg(2+)</name>
        <dbReference type="ChEBI" id="CHEBI:18420"/>
    </cofactor>
    <cofactor evidence="17">
        <name>Mn(2+)</name>
        <dbReference type="ChEBI" id="CHEBI:29035"/>
    </cofactor>
    <text evidence="17">Binds 2 magnesium or manganese ions per subunit.</text>
</comment>
<feature type="domain" description="ATP-grasp" evidence="19">
    <location>
        <begin position="150"/>
        <end position="356"/>
    </location>
</feature>